<keyword evidence="2" id="KW-0813">Transport</keyword>
<evidence type="ECO:0000313" key="5">
    <source>
        <dbReference type="EMBL" id="MFB9781229.1"/>
    </source>
</evidence>
<protein>
    <submittedName>
        <fullName evidence="5">ABC transporter substrate-binding protein</fullName>
    </submittedName>
</protein>
<keyword evidence="6" id="KW-1185">Reference proteome</keyword>
<feature type="signal peptide" evidence="4">
    <location>
        <begin position="1"/>
        <end position="19"/>
    </location>
</feature>
<evidence type="ECO:0000313" key="6">
    <source>
        <dbReference type="Proteomes" id="UP001589587"/>
    </source>
</evidence>
<dbReference type="SUPFAM" id="SSF53850">
    <property type="entry name" value="Periplasmic binding protein-like II"/>
    <property type="match status" value="1"/>
</dbReference>
<accession>A0ABV5XFI4</accession>
<feature type="non-terminal residue" evidence="5">
    <location>
        <position position="112"/>
    </location>
</feature>
<reference evidence="5 6" key="1">
    <citation type="submission" date="2024-09" db="EMBL/GenBank/DDBJ databases">
        <authorList>
            <person name="Sun Q."/>
            <person name="Mori K."/>
        </authorList>
    </citation>
    <scope>NUCLEOTIDE SEQUENCE [LARGE SCALE GENOMIC DNA]</scope>
    <source>
        <strain evidence="5 6">JCM 11411</strain>
    </source>
</reference>
<name>A0ABV5XFI4_9NOCA</name>
<dbReference type="Proteomes" id="UP001589587">
    <property type="component" value="Unassembled WGS sequence"/>
</dbReference>
<evidence type="ECO:0000256" key="3">
    <source>
        <dbReference type="ARBA" id="ARBA00022729"/>
    </source>
</evidence>
<evidence type="ECO:0000256" key="4">
    <source>
        <dbReference type="SAM" id="SignalP"/>
    </source>
</evidence>
<dbReference type="PANTHER" id="PTHR30290:SF9">
    <property type="entry name" value="OLIGOPEPTIDE-BINDING PROTEIN APPA"/>
    <property type="match status" value="1"/>
</dbReference>
<dbReference type="Gene3D" id="3.40.190.10">
    <property type="entry name" value="Periplasmic binding protein-like II"/>
    <property type="match status" value="1"/>
</dbReference>
<evidence type="ECO:0000256" key="1">
    <source>
        <dbReference type="ARBA" id="ARBA00005695"/>
    </source>
</evidence>
<comment type="caution">
    <text evidence="5">The sequence shown here is derived from an EMBL/GenBank/DDBJ whole genome shotgun (WGS) entry which is preliminary data.</text>
</comment>
<organism evidence="5 6">
    <name type="scientific">Rhodococcus baikonurensis</name>
    <dbReference type="NCBI Taxonomy" id="172041"/>
    <lineage>
        <taxon>Bacteria</taxon>
        <taxon>Bacillati</taxon>
        <taxon>Actinomycetota</taxon>
        <taxon>Actinomycetes</taxon>
        <taxon>Mycobacteriales</taxon>
        <taxon>Nocardiaceae</taxon>
        <taxon>Rhodococcus</taxon>
        <taxon>Rhodococcus erythropolis group</taxon>
    </lineage>
</organism>
<dbReference type="PANTHER" id="PTHR30290">
    <property type="entry name" value="PERIPLASMIC BINDING COMPONENT OF ABC TRANSPORTER"/>
    <property type="match status" value="1"/>
</dbReference>
<keyword evidence="3 4" id="KW-0732">Signal</keyword>
<evidence type="ECO:0000256" key="2">
    <source>
        <dbReference type="ARBA" id="ARBA00022448"/>
    </source>
</evidence>
<dbReference type="InterPro" id="IPR039424">
    <property type="entry name" value="SBP_5"/>
</dbReference>
<gene>
    <name evidence="5" type="ORF">ACFFQ6_16160</name>
</gene>
<feature type="chain" id="PRO_5046122913" evidence="4">
    <location>
        <begin position="20"/>
        <end position="112"/>
    </location>
</feature>
<dbReference type="EMBL" id="JBHMAS010000039">
    <property type="protein sequence ID" value="MFB9781229.1"/>
    <property type="molecule type" value="Genomic_DNA"/>
</dbReference>
<sequence length="112" mass="11228">MAGTAAAMLMLSACSSGNATDPATAGGPAGDPVTGGTGLIIEQAEPRSLDPAVIANSWANSPVLGNSLYGTLMIDDPESGDIDFKLAEDFSTSDAGKTFTLTLRDGVTFSDG</sequence>
<proteinExistence type="inferred from homology"/>
<comment type="similarity">
    <text evidence="1">Belongs to the bacterial solute-binding protein 5 family.</text>
</comment>